<keyword evidence="3" id="KW-1185">Reference proteome</keyword>
<dbReference type="AlphaFoldDB" id="A0A9P0BKD6"/>
<evidence type="ECO:0000313" key="2">
    <source>
        <dbReference type="EMBL" id="CAH0577777.1"/>
    </source>
</evidence>
<gene>
    <name evidence="2" type="ORF">CINC_LOCUS164</name>
</gene>
<reference evidence="2" key="1">
    <citation type="submission" date="2021-12" db="EMBL/GenBank/DDBJ databases">
        <authorList>
            <person name="King R."/>
        </authorList>
    </citation>
    <scope>NUCLEOTIDE SEQUENCE</scope>
</reference>
<dbReference type="EMBL" id="LR824004">
    <property type="protein sequence ID" value="CAH0577777.1"/>
    <property type="molecule type" value="Genomic_DNA"/>
</dbReference>
<evidence type="ECO:0000313" key="3">
    <source>
        <dbReference type="Proteomes" id="UP001154114"/>
    </source>
</evidence>
<dbReference type="Proteomes" id="UP001154114">
    <property type="component" value="Chromosome 1"/>
</dbReference>
<name>A0A9P0BKD6_CHRIL</name>
<organism evidence="2 3">
    <name type="scientific">Chrysodeixis includens</name>
    <name type="common">Soybean looper</name>
    <name type="synonym">Pseudoplusia includens</name>
    <dbReference type="NCBI Taxonomy" id="689277"/>
    <lineage>
        <taxon>Eukaryota</taxon>
        <taxon>Metazoa</taxon>
        <taxon>Ecdysozoa</taxon>
        <taxon>Arthropoda</taxon>
        <taxon>Hexapoda</taxon>
        <taxon>Insecta</taxon>
        <taxon>Pterygota</taxon>
        <taxon>Neoptera</taxon>
        <taxon>Endopterygota</taxon>
        <taxon>Lepidoptera</taxon>
        <taxon>Glossata</taxon>
        <taxon>Ditrysia</taxon>
        <taxon>Noctuoidea</taxon>
        <taxon>Noctuidae</taxon>
        <taxon>Plusiinae</taxon>
        <taxon>Chrysodeixis</taxon>
    </lineage>
</organism>
<protein>
    <submittedName>
        <fullName evidence="2">Uncharacterized protein</fullName>
    </submittedName>
</protein>
<sequence>MPCQCAGLRMPKCNCKVLHTGYRCDETGNFVFLTESRSRSLCRVVGIGSKQTNIFVRFIEDFYDQCAGFNLRYCHVRGFIKHDNYLSHAAMDCVVLTCFLIANFIVFLTILAKTLVHLYFVLAVVLQWVKRSLWCKLTVDNDLMVFHRNLQHDYSPPLLNRFF</sequence>
<accession>A0A9P0BKD6</accession>
<dbReference type="OrthoDB" id="7405106at2759"/>
<keyword evidence="1" id="KW-1133">Transmembrane helix</keyword>
<feature type="transmembrane region" description="Helical" evidence="1">
    <location>
        <begin position="110"/>
        <end position="129"/>
    </location>
</feature>
<keyword evidence="1" id="KW-0812">Transmembrane</keyword>
<proteinExistence type="predicted"/>
<keyword evidence="1" id="KW-0472">Membrane</keyword>
<evidence type="ECO:0000256" key="1">
    <source>
        <dbReference type="SAM" id="Phobius"/>
    </source>
</evidence>